<dbReference type="PANTHER" id="PTHR33525:SF3">
    <property type="entry name" value="RIBONUCLEASE Y"/>
    <property type="match status" value="1"/>
</dbReference>
<dbReference type="SUPFAM" id="SSF109604">
    <property type="entry name" value="HD-domain/PDEase-like"/>
    <property type="match status" value="1"/>
</dbReference>
<gene>
    <name evidence="2" type="ORF">NP596_15565</name>
</gene>
<comment type="caution">
    <text evidence="2">The sequence shown here is derived from an EMBL/GenBank/DDBJ whole genome shotgun (WGS) entry which is preliminary data.</text>
</comment>
<sequence>MASIKAFFDKLSPAAKLPRFGQKVSPEILEQLFPIRNLSEEIRQSFASENHVELIDSGTTLFTIDSPADCAIYLIFGSIQFTDPNGRSYTIEEGSAQAKFPICSGSKHTTTAVAQSDIGILRVSLKIMSSRNRFQHKALPIPENQRDNRLLALFADHYQNHELEIPSLPEVAIKLRNAIQKDVNLDVAVNIIQLDPVISAKLIEVANCPLYLTLVPAKNCLEAVNRIGLNATRNLVVALSLKQIFKSKSSLVKDRLEKLWKQSLYLSALCHVLAASSQQAKPEDALLAGLVCDIGSIPFLNFVANLPEEFINEAEIKQALPVVVGPVSATVLNEWQFSEEFIDVALNSRNWYQNLGDVLSLTDIVVLSRLHALIGKKATNELPSIAAIPAASKLKGMALSPENTLAILHDAKNKIHEALAIFSR</sequence>
<name>A0ABT1U7Q3_9GAMM</name>
<evidence type="ECO:0000313" key="3">
    <source>
        <dbReference type="Proteomes" id="UP001524586"/>
    </source>
</evidence>
<evidence type="ECO:0000259" key="1">
    <source>
        <dbReference type="PROSITE" id="PS51833"/>
    </source>
</evidence>
<proteinExistence type="predicted"/>
<dbReference type="EMBL" id="JANIBK010000105">
    <property type="protein sequence ID" value="MCQ8129878.1"/>
    <property type="molecule type" value="Genomic_DNA"/>
</dbReference>
<dbReference type="RefSeq" id="WP_256616304.1">
    <property type="nucleotide sequence ID" value="NZ_JANIBK010000105.1"/>
</dbReference>
<keyword evidence="3" id="KW-1185">Reference proteome</keyword>
<dbReference type="InterPro" id="IPR018490">
    <property type="entry name" value="cNMP-bd_dom_sf"/>
</dbReference>
<dbReference type="Gene3D" id="2.60.120.10">
    <property type="entry name" value="Jelly Rolls"/>
    <property type="match status" value="1"/>
</dbReference>
<dbReference type="InterPro" id="IPR013976">
    <property type="entry name" value="HDOD"/>
</dbReference>
<organism evidence="2 3">
    <name type="scientific">Methylomonas rivi</name>
    <dbReference type="NCBI Taxonomy" id="2952226"/>
    <lineage>
        <taxon>Bacteria</taxon>
        <taxon>Pseudomonadati</taxon>
        <taxon>Pseudomonadota</taxon>
        <taxon>Gammaproteobacteria</taxon>
        <taxon>Methylococcales</taxon>
        <taxon>Methylococcaceae</taxon>
        <taxon>Methylomonas</taxon>
    </lineage>
</organism>
<dbReference type="PANTHER" id="PTHR33525">
    <property type="match status" value="1"/>
</dbReference>
<feature type="domain" description="HDOD" evidence="1">
    <location>
        <begin position="165"/>
        <end position="351"/>
    </location>
</feature>
<reference evidence="2 3" key="1">
    <citation type="submission" date="2022-07" db="EMBL/GenBank/DDBJ databases">
        <title>Methylomonas rivi sp. nov., Methylomonas rosea sp. nov., Methylomonas aureus sp. nov. and Methylomonas subterranea sp. nov., four novel methanotrophs isolated from a freshwater creek and the deep terrestrial subsurface.</title>
        <authorList>
            <person name="Abin C."/>
            <person name="Sankaranarayanan K."/>
            <person name="Garner C."/>
            <person name="Sindelar R."/>
            <person name="Kotary K."/>
            <person name="Garner R."/>
            <person name="Barclay S."/>
            <person name="Lawson P."/>
            <person name="Krumholz L."/>
        </authorList>
    </citation>
    <scope>NUCLEOTIDE SEQUENCE [LARGE SCALE GENOMIC DNA]</scope>
    <source>
        <strain evidence="2 3">WSC-6</strain>
    </source>
</reference>
<dbReference type="Proteomes" id="UP001524586">
    <property type="component" value="Unassembled WGS sequence"/>
</dbReference>
<dbReference type="PROSITE" id="PS51833">
    <property type="entry name" value="HDOD"/>
    <property type="match status" value="1"/>
</dbReference>
<protein>
    <submittedName>
        <fullName evidence="2">HDOD domain-containing protein</fullName>
    </submittedName>
</protein>
<evidence type="ECO:0000313" key="2">
    <source>
        <dbReference type="EMBL" id="MCQ8129878.1"/>
    </source>
</evidence>
<dbReference type="InterPro" id="IPR052340">
    <property type="entry name" value="RNase_Y/CdgJ"/>
</dbReference>
<dbReference type="Gene3D" id="1.10.3210.10">
    <property type="entry name" value="Hypothetical protein af1432"/>
    <property type="match status" value="1"/>
</dbReference>
<dbReference type="InterPro" id="IPR014710">
    <property type="entry name" value="RmlC-like_jellyroll"/>
</dbReference>
<accession>A0ABT1U7Q3</accession>
<dbReference type="Pfam" id="PF08668">
    <property type="entry name" value="HDOD"/>
    <property type="match status" value="1"/>
</dbReference>
<dbReference type="SUPFAM" id="SSF51206">
    <property type="entry name" value="cAMP-binding domain-like"/>
    <property type="match status" value="1"/>
</dbReference>